<dbReference type="Proteomes" id="UP000295536">
    <property type="component" value="Unassembled WGS sequence"/>
</dbReference>
<evidence type="ECO:0000313" key="7">
    <source>
        <dbReference type="EMBL" id="TSE23224.1"/>
    </source>
</evidence>
<comment type="subcellular location">
    <subcellularLocation>
        <location evidence="1">Membrane</location>
        <topology evidence="1">Multi-pass membrane protein</topology>
    </subcellularLocation>
</comment>
<reference evidence="7 9" key="2">
    <citation type="submission" date="2019-07" db="EMBL/GenBank/DDBJ databases">
        <title>Tepidimonas ignava SPS-1037 draft genome.</title>
        <authorList>
            <person name="Da Costa M.S."/>
            <person name="Froufe H.J.C."/>
            <person name="Egas C."/>
            <person name="Albuquerque L."/>
        </authorList>
    </citation>
    <scope>NUCLEOTIDE SEQUENCE [LARGE SCALE GENOMIC DNA]</scope>
    <source>
        <strain evidence="7 9">SPS-1037</strain>
    </source>
</reference>
<dbReference type="EMBL" id="VJNC01000003">
    <property type="protein sequence ID" value="TSE23224.1"/>
    <property type="molecule type" value="Genomic_DNA"/>
</dbReference>
<evidence type="ECO:0000256" key="5">
    <source>
        <dbReference type="SAM" id="Phobius"/>
    </source>
</evidence>
<dbReference type="GO" id="GO:0009403">
    <property type="term" value="P:toxin biosynthetic process"/>
    <property type="evidence" value="ECO:0007669"/>
    <property type="project" value="InterPro"/>
</dbReference>
<gene>
    <name evidence="7" type="primary">cvpA</name>
    <name evidence="6" type="ORF">EDC36_101107</name>
    <name evidence="7" type="ORF">Tigna_00599</name>
</gene>
<evidence type="ECO:0000256" key="1">
    <source>
        <dbReference type="ARBA" id="ARBA00004141"/>
    </source>
</evidence>
<feature type="transmembrane region" description="Helical" evidence="5">
    <location>
        <begin position="97"/>
        <end position="120"/>
    </location>
</feature>
<feature type="transmembrane region" description="Helical" evidence="5">
    <location>
        <begin position="6"/>
        <end position="24"/>
    </location>
</feature>
<organism evidence="6 8">
    <name type="scientific">Tepidimonas ignava</name>
    <dbReference type="NCBI Taxonomy" id="114249"/>
    <lineage>
        <taxon>Bacteria</taxon>
        <taxon>Pseudomonadati</taxon>
        <taxon>Pseudomonadota</taxon>
        <taxon>Betaproteobacteria</taxon>
        <taxon>Burkholderiales</taxon>
        <taxon>Tepidimonas</taxon>
    </lineage>
</organism>
<feature type="transmembrane region" description="Helical" evidence="5">
    <location>
        <begin position="64"/>
        <end position="85"/>
    </location>
</feature>
<evidence type="ECO:0000256" key="4">
    <source>
        <dbReference type="ARBA" id="ARBA00023136"/>
    </source>
</evidence>
<accession>A0A4R3LI32</accession>
<feature type="transmembrane region" description="Helical" evidence="5">
    <location>
        <begin position="31"/>
        <end position="52"/>
    </location>
</feature>
<dbReference type="InterPro" id="IPR052719">
    <property type="entry name" value="CvpA-like"/>
</dbReference>
<dbReference type="AlphaFoldDB" id="A0A4R3LI32"/>
<keyword evidence="2 5" id="KW-0812">Transmembrane</keyword>
<comment type="caution">
    <text evidence="6">The sequence shown here is derived from an EMBL/GenBank/DDBJ whole genome shotgun (WGS) entry which is preliminary data.</text>
</comment>
<dbReference type="OrthoDB" id="9810601at2"/>
<keyword evidence="3 5" id="KW-1133">Transmembrane helix</keyword>
<dbReference type="Proteomes" id="UP000315577">
    <property type="component" value="Unassembled WGS sequence"/>
</dbReference>
<evidence type="ECO:0000313" key="8">
    <source>
        <dbReference type="Proteomes" id="UP000295536"/>
    </source>
</evidence>
<protein>
    <submittedName>
        <fullName evidence="7">Colicin V production protein</fullName>
    </submittedName>
    <submittedName>
        <fullName evidence="6">Membrane protein required for colicin V production</fullName>
    </submittedName>
</protein>
<dbReference type="PANTHER" id="PTHR36926">
    <property type="entry name" value="COLICIN V PRODUCTION PROTEIN"/>
    <property type="match status" value="1"/>
</dbReference>
<proteinExistence type="predicted"/>
<keyword evidence="9" id="KW-1185">Reference proteome</keyword>
<dbReference type="PANTHER" id="PTHR36926:SF1">
    <property type="entry name" value="COLICIN V PRODUCTION PROTEIN"/>
    <property type="match status" value="1"/>
</dbReference>
<evidence type="ECO:0000256" key="3">
    <source>
        <dbReference type="ARBA" id="ARBA00022989"/>
    </source>
</evidence>
<sequence>MAPVDVVLLVVVAASVLMGAWRGLLYEAIALLGWVAAFVGAQHWGLQAAQLLPLQGWGEPLRYAAGFALVFVGVVLAAGLLAWLAQRGAAALGLRPVDRLLGAAFGALRAAVLLLAVALLAHQTPLVHSDAWQAAVGTRWLQAGLGALRTLVPADVAVYFP</sequence>
<evidence type="ECO:0000313" key="6">
    <source>
        <dbReference type="EMBL" id="TCS99839.1"/>
    </source>
</evidence>
<reference evidence="6 8" key="1">
    <citation type="submission" date="2019-03" db="EMBL/GenBank/DDBJ databases">
        <title>Genomic Encyclopedia of Type Strains, Phase IV (KMG-IV): sequencing the most valuable type-strain genomes for metagenomic binning, comparative biology and taxonomic classification.</title>
        <authorList>
            <person name="Goeker M."/>
        </authorList>
    </citation>
    <scope>NUCLEOTIDE SEQUENCE [LARGE SCALE GENOMIC DNA]</scope>
    <source>
        <strain evidence="6 8">DSM 12034</strain>
    </source>
</reference>
<keyword evidence="4 5" id="KW-0472">Membrane</keyword>
<evidence type="ECO:0000256" key="2">
    <source>
        <dbReference type="ARBA" id="ARBA00022692"/>
    </source>
</evidence>
<dbReference type="RefSeq" id="WP_132961303.1">
    <property type="nucleotide sequence ID" value="NZ_SMAH01000001.1"/>
</dbReference>
<dbReference type="EMBL" id="SMAH01000001">
    <property type="protein sequence ID" value="TCS99839.1"/>
    <property type="molecule type" value="Genomic_DNA"/>
</dbReference>
<name>A0A4R3LI32_9BURK</name>
<dbReference type="Pfam" id="PF02674">
    <property type="entry name" value="Colicin_V"/>
    <property type="match status" value="1"/>
</dbReference>
<evidence type="ECO:0000313" key="9">
    <source>
        <dbReference type="Proteomes" id="UP000315577"/>
    </source>
</evidence>
<dbReference type="InterPro" id="IPR003825">
    <property type="entry name" value="Colicin-V_CvpA"/>
</dbReference>
<dbReference type="GO" id="GO:0016020">
    <property type="term" value="C:membrane"/>
    <property type="evidence" value="ECO:0007669"/>
    <property type="project" value="UniProtKB-SubCell"/>
</dbReference>